<proteinExistence type="predicted"/>
<dbReference type="RefSeq" id="WP_201375134.1">
    <property type="nucleotide sequence ID" value="NZ_BNJG01000003.1"/>
</dbReference>
<organism evidence="1 2">
    <name type="scientific">Ktedonobacter robiniae</name>
    <dbReference type="NCBI Taxonomy" id="2778365"/>
    <lineage>
        <taxon>Bacteria</taxon>
        <taxon>Bacillati</taxon>
        <taxon>Chloroflexota</taxon>
        <taxon>Ktedonobacteria</taxon>
        <taxon>Ktedonobacterales</taxon>
        <taxon>Ktedonobacteraceae</taxon>
        <taxon>Ktedonobacter</taxon>
    </lineage>
</organism>
<comment type="caution">
    <text evidence="1">The sequence shown here is derived from an EMBL/GenBank/DDBJ whole genome shotgun (WGS) entry which is preliminary data.</text>
</comment>
<dbReference type="EMBL" id="BNJG01000003">
    <property type="protein sequence ID" value="GHO58896.1"/>
    <property type="molecule type" value="Genomic_DNA"/>
</dbReference>
<name>A0ABQ3V179_9CHLR</name>
<reference evidence="1 2" key="1">
    <citation type="journal article" date="2021" name="Int. J. Syst. Evol. Microbiol.">
        <title>Reticulibacter mediterranei gen. nov., sp. nov., within the new family Reticulibacteraceae fam. nov., and Ktedonospora formicarum gen. nov., sp. nov., Ktedonobacter robiniae sp. nov., Dictyobacter formicarum sp. nov. and Dictyobacter arantiisoli sp. nov., belonging to the class Ktedonobacteria.</title>
        <authorList>
            <person name="Yabe S."/>
            <person name="Zheng Y."/>
            <person name="Wang C.M."/>
            <person name="Sakai Y."/>
            <person name="Abe K."/>
            <person name="Yokota A."/>
            <person name="Donadio S."/>
            <person name="Cavaletti L."/>
            <person name="Monciardini P."/>
        </authorList>
    </citation>
    <scope>NUCLEOTIDE SEQUENCE [LARGE SCALE GENOMIC DNA]</scope>
    <source>
        <strain evidence="1 2">SOSP1-30</strain>
    </source>
</reference>
<accession>A0ABQ3V179</accession>
<dbReference type="Proteomes" id="UP000654345">
    <property type="component" value="Unassembled WGS sequence"/>
</dbReference>
<evidence type="ECO:0008006" key="3">
    <source>
        <dbReference type="Google" id="ProtNLM"/>
    </source>
</evidence>
<evidence type="ECO:0000313" key="1">
    <source>
        <dbReference type="EMBL" id="GHO58896.1"/>
    </source>
</evidence>
<protein>
    <recommendedName>
        <fullName evidence="3">PAS domain-containing protein</fullName>
    </recommendedName>
</protein>
<evidence type="ECO:0000313" key="2">
    <source>
        <dbReference type="Proteomes" id="UP000654345"/>
    </source>
</evidence>
<sequence length="131" mass="15101">MRGPTTDQQRDVLLNTLKDAIFIVEDNGLCHMNREAYHLLSLPEGLPLEQAWLMGPLFEIYDERGRLLPDTRWPQSHVFRGEVLMGPKAMDVFIRTFDKKTHFVHVLGTPLYQEDGTIRSVLLICRELPLG</sequence>
<keyword evidence="2" id="KW-1185">Reference proteome</keyword>
<gene>
    <name evidence="1" type="ORF">KSB_73710</name>
</gene>